<feature type="region of interest" description="Disordered" evidence="12">
    <location>
        <begin position="639"/>
        <end position="728"/>
    </location>
</feature>
<dbReference type="GO" id="GO:0005524">
    <property type="term" value="F:ATP binding"/>
    <property type="evidence" value="ECO:0007669"/>
    <property type="project" value="UniProtKB-KW"/>
</dbReference>
<proteinExistence type="predicted"/>
<feature type="region of interest" description="Disordered" evidence="12">
    <location>
        <begin position="312"/>
        <end position="385"/>
    </location>
</feature>
<dbReference type="OrthoDB" id="2018507at2759"/>
<feature type="compositionally biased region" description="Low complexity" evidence="12">
    <location>
        <begin position="1125"/>
        <end position="1138"/>
    </location>
</feature>
<comment type="catalytic activity">
    <reaction evidence="10">
        <text>L-threonyl-[protein] + ATP = O-phospho-L-threonyl-[protein] + ADP + H(+)</text>
        <dbReference type="Rhea" id="RHEA:46608"/>
        <dbReference type="Rhea" id="RHEA-COMP:11060"/>
        <dbReference type="Rhea" id="RHEA-COMP:11605"/>
        <dbReference type="ChEBI" id="CHEBI:15378"/>
        <dbReference type="ChEBI" id="CHEBI:30013"/>
        <dbReference type="ChEBI" id="CHEBI:30616"/>
        <dbReference type="ChEBI" id="CHEBI:61977"/>
        <dbReference type="ChEBI" id="CHEBI:456216"/>
        <dbReference type="EC" id="2.7.11.1"/>
    </reaction>
</comment>
<feature type="compositionally biased region" description="Polar residues" evidence="12">
    <location>
        <begin position="665"/>
        <end position="694"/>
    </location>
</feature>
<dbReference type="SMART" id="SM00220">
    <property type="entry name" value="S_TKc"/>
    <property type="match status" value="1"/>
</dbReference>
<evidence type="ECO:0000256" key="6">
    <source>
        <dbReference type="ARBA" id="ARBA00022679"/>
    </source>
</evidence>
<keyword evidence="7" id="KW-0547">Nucleotide-binding</keyword>
<feature type="compositionally biased region" description="Low complexity" evidence="12">
    <location>
        <begin position="717"/>
        <end position="728"/>
    </location>
</feature>
<feature type="region of interest" description="Disordered" evidence="12">
    <location>
        <begin position="909"/>
        <end position="934"/>
    </location>
</feature>
<keyword evidence="6" id="KW-0808">Transferase</keyword>
<feature type="compositionally biased region" description="Polar residues" evidence="12">
    <location>
        <begin position="980"/>
        <end position="1001"/>
    </location>
</feature>
<dbReference type="PANTHER" id="PTHR22967:SF57">
    <property type="entry name" value="AUXILIN, ISOFORM A-RELATED"/>
    <property type="match status" value="1"/>
</dbReference>
<evidence type="ECO:0000256" key="11">
    <source>
        <dbReference type="ARBA" id="ARBA00048679"/>
    </source>
</evidence>
<keyword evidence="5" id="KW-0597">Phosphoprotein</keyword>
<name>A0A5E8B7L8_9ASCO</name>
<feature type="compositionally biased region" description="Low complexity" evidence="12">
    <location>
        <begin position="341"/>
        <end position="355"/>
    </location>
</feature>
<feature type="compositionally biased region" description="Polar residues" evidence="12">
    <location>
        <begin position="1231"/>
        <end position="1240"/>
    </location>
</feature>
<feature type="compositionally biased region" description="Polar residues" evidence="12">
    <location>
        <begin position="369"/>
        <end position="385"/>
    </location>
</feature>
<dbReference type="GO" id="GO:0004674">
    <property type="term" value="F:protein serine/threonine kinase activity"/>
    <property type="evidence" value="ECO:0007669"/>
    <property type="project" value="UniProtKB-KW"/>
</dbReference>
<evidence type="ECO:0000256" key="4">
    <source>
        <dbReference type="ARBA" id="ARBA00022527"/>
    </source>
</evidence>
<keyword evidence="4" id="KW-0723">Serine/threonine-protein kinase</keyword>
<accession>A0A5E8B7L8</accession>
<keyword evidence="3" id="KW-0963">Cytoplasm</keyword>
<dbReference type="AlphaFoldDB" id="A0A5E8B7L8"/>
<evidence type="ECO:0000259" key="13">
    <source>
        <dbReference type="PROSITE" id="PS50011"/>
    </source>
</evidence>
<feature type="compositionally biased region" description="Polar residues" evidence="12">
    <location>
        <begin position="312"/>
        <end position="340"/>
    </location>
</feature>
<dbReference type="PROSITE" id="PS50011">
    <property type="entry name" value="PROTEIN_KINASE_DOM"/>
    <property type="match status" value="1"/>
</dbReference>
<evidence type="ECO:0000256" key="10">
    <source>
        <dbReference type="ARBA" id="ARBA00047899"/>
    </source>
</evidence>
<evidence type="ECO:0000313" key="15">
    <source>
        <dbReference type="Proteomes" id="UP000398389"/>
    </source>
</evidence>
<keyword evidence="15" id="KW-1185">Reference proteome</keyword>
<dbReference type="GO" id="GO:0000147">
    <property type="term" value="P:actin cortical patch assembly"/>
    <property type="evidence" value="ECO:0007669"/>
    <property type="project" value="TreeGrafter"/>
</dbReference>
<dbReference type="EMBL" id="CABVLU010000001">
    <property type="protein sequence ID" value="VVT45604.1"/>
    <property type="molecule type" value="Genomic_DNA"/>
</dbReference>
<feature type="compositionally biased region" description="Low complexity" evidence="12">
    <location>
        <begin position="1180"/>
        <end position="1191"/>
    </location>
</feature>
<evidence type="ECO:0000313" key="14">
    <source>
        <dbReference type="EMBL" id="VVT45604.1"/>
    </source>
</evidence>
<feature type="compositionally biased region" description="Low complexity" evidence="12">
    <location>
        <begin position="403"/>
        <end position="424"/>
    </location>
</feature>
<dbReference type="RefSeq" id="XP_031851424.1">
    <property type="nucleotide sequence ID" value="XM_031995533.1"/>
</dbReference>
<gene>
    <name evidence="14" type="ORF">SAPINGB_P000810</name>
</gene>
<dbReference type="InterPro" id="IPR011009">
    <property type="entry name" value="Kinase-like_dom_sf"/>
</dbReference>
<protein>
    <recommendedName>
        <fullName evidence="2">non-specific serine/threonine protein kinase</fullName>
        <ecNumber evidence="2">2.7.11.1</ecNumber>
    </recommendedName>
</protein>
<sequence length="1255" mass="137442">MPTPPPGAYPPGTQLVVGSHNAVVKNFLSVGGYAQVYVVYMNPPFSDGNQIACLKRVMVPDKVQLNLLRAEVSAMQRLEGHPNIVEYVDSHAARSAMGLGYEVFVLMEYCSGHGLLDFMNAHLRDLLSETQILQIACDIASGLAYMHYQDPPLIHRDLKIENVLISGDGVFKLCDFGSASPVLRPPRNAQEYQILENDIQNRTTMQYRSPEMVDLTRGFPIDEKSDIWAFGVFVYKLCYYTTPFEKEGDPAILSAKYTFPPKPAFSERLKRLIRVSLSEDPRNRPNIYQIHKEICDMRGTQTDLQNIYVSPTSTQRISSAEPSLANSKPNSGLTATTPSKSAAPQLLQPNAQPKAAQPPPQASQALKLSSVTPPAQQSSKPETGNAKITSAATAYLATAQQGTATPKEPATTTPKPSSSSSKSPVDPFLIQDDDDVDIDKLNAEDIESKYPTIEELTMNLEQQSFGSSSPTKPAQPKTYTSSNLNLTPSISYPYSNNDGVFTNAPTIAPVYSVTSPWTIPQTSNPSPGQSLSTTPSAATTLAGSFSTTLQTPASNSLLYTSYDQKFSQLQPNVQPASQKIYKSQTQPSQAQTYKPNMVSHSTMTSPVASRSHTPAVVSNVQTAIAQQQPVNPHVINQDAAVGTSRSSTPSSSSDDDPLADDGYYASTTLKYKSQTPVSETPYTQQLSKPKSVGNNLGVPSGRSSEERPSTRPVSMYISGSDSINDSNDFTSKQVNLQPKVSHPTTISQPKPQSALLQPEVVLIEPIDTEEKDRLKSLLTGLSEKSSTMILDSNESYIDNGVDFLKSLNRESTGRSRHSRSPSASSIHEESLQPPPSNRKSSFHNKKSSVSLKHAVSSKIGDAFKKFDGSNKRLETKSAPLSNLKKNKFSYSTESLGTYDDYNQDEDFSNYRNSGMTRHTSVRVPSSTQRGGGYGGNGSVHNRIQALMNPRNEPPPKTATGYGKYTDRNWEENIMNDEENTASTIQPIRSYTSIPNQYQRGRTSLDIPRSDQRRSVDFSYNRTTPKDEKKSKIMITSPSSVSSISSSPAPGRHHIPHPHLPHHRFSRNKSSKNNYNDDFIRYRDEVSDSSGDEDEQGNYIPSNRIDLRDQTLKAPPEFHAHKRQLSTISSASSSTEGSSYLGLPKRPPNKPIKPAHLKSPRRADSDISDTGSTVSPAYNKSSSASTPALGSSNPAINKLRSDMEKAGATTTSRFNTDSTSRSNNSNLIDITPGQSPISSTNEDWKDVFNHKYPNLV</sequence>
<dbReference type="InterPro" id="IPR000719">
    <property type="entry name" value="Prot_kinase_dom"/>
</dbReference>
<evidence type="ECO:0000256" key="7">
    <source>
        <dbReference type="ARBA" id="ARBA00022741"/>
    </source>
</evidence>
<dbReference type="Gene3D" id="1.10.510.10">
    <property type="entry name" value="Transferase(Phosphotransferase) domain 1"/>
    <property type="match status" value="1"/>
</dbReference>
<evidence type="ECO:0000256" key="5">
    <source>
        <dbReference type="ARBA" id="ARBA00022553"/>
    </source>
</evidence>
<comment type="catalytic activity">
    <reaction evidence="11">
        <text>L-seryl-[protein] + ATP = O-phospho-L-seryl-[protein] + ADP + H(+)</text>
        <dbReference type="Rhea" id="RHEA:17989"/>
        <dbReference type="Rhea" id="RHEA-COMP:9863"/>
        <dbReference type="Rhea" id="RHEA-COMP:11604"/>
        <dbReference type="ChEBI" id="CHEBI:15378"/>
        <dbReference type="ChEBI" id="CHEBI:29999"/>
        <dbReference type="ChEBI" id="CHEBI:30616"/>
        <dbReference type="ChEBI" id="CHEBI:83421"/>
        <dbReference type="ChEBI" id="CHEBI:456216"/>
        <dbReference type="EC" id="2.7.11.1"/>
    </reaction>
</comment>
<evidence type="ECO:0000256" key="1">
    <source>
        <dbReference type="ARBA" id="ARBA00004496"/>
    </source>
</evidence>
<dbReference type="Pfam" id="PF00069">
    <property type="entry name" value="Pkinase"/>
    <property type="match status" value="1"/>
</dbReference>
<evidence type="ECO:0000256" key="8">
    <source>
        <dbReference type="ARBA" id="ARBA00022777"/>
    </source>
</evidence>
<feature type="region of interest" description="Disordered" evidence="12">
    <location>
        <begin position="978"/>
        <end position="1241"/>
    </location>
</feature>
<feature type="region of interest" description="Disordered" evidence="12">
    <location>
        <begin position="462"/>
        <end position="485"/>
    </location>
</feature>
<organism evidence="14 15">
    <name type="scientific">Magnusiomyces paraingens</name>
    <dbReference type="NCBI Taxonomy" id="2606893"/>
    <lineage>
        <taxon>Eukaryota</taxon>
        <taxon>Fungi</taxon>
        <taxon>Dikarya</taxon>
        <taxon>Ascomycota</taxon>
        <taxon>Saccharomycotina</taxon>
        <taxon>Dipodascomycetes</taxon>
        <taxon>Dipodascales</taxon>
        <taxon>Dipodascaceae</taxon>
        <taxon>Magnusiomyces</taxon>
    </lineage>
</organism>
<feature type="compositionally biased region" description="Low complexity" evidence="12">
    <location>
        <begin position="643"/>
        <end position="652"/>
    </location>
</feature>
<dbReference type="GeneID" id="43579633"/>
<feature type="domain" description="Protein kinase" evidence="13">
    <location>
        <begin position="22"/>
        <end position="294"/>
    </location>
</feature>
<dbReference type="InterPro" id="IPR008271">
    <property type="entry name" value="Ser/Thr_kinase_AS"/>
</dbReference>
<feature type="compositionally biased region" description="Low complexity" evidence="12">
    <location>
        <begin position="1032"/>
        <end position="1049"/>
    </location>
</feature>
<feature type="compositionally biased region" description="Basic and acidic residues" evidence="12">
    <location>
        <begin position="1104"/>
        <end position="1118"/>
    </location>
</feature>
<dbReference type="EC" id="2.7.11.1" evidence="2"/>
<keyword evidence="8" id="KW-0418">Kinase</keyword>
<dbReference type="GO" id="GO:0007015">
    <property type="term" value="P:actin filament organization"/>
    <property type="evidence" value="ECO:0007669"/>
    <property type="project" value="TreeGrafter"/>
</dbReference>
<keyword evidence="9" id="KW-0067">ATP-binding</keyword>
<dbReference type="GO" id="GO:0005737">
    <property type="term" value="C:cytoplasm"/>
    <property type="evidence" value="ECO:0007669"/>
    <property type="project" value="UniProtKB-SubCell"/>
</dbReference>
<dbReference type="Proteomes" id="UP000398389">
    <property type="component" value="Unassembled WGS sequence"/>
</dbReference>
<dbReference type="SUPFAM" id="SSF56112">
    <property type="entry name" value="Protein kinase-like (PK-like)"/>
    <property type="match status" value="1"/>
</dbReference>
<feature type="compositionally biased region" description="Low complexity" evidence="12">
    <location>
        <begin position="1208"/>
        <end position="1225"/>
    </location>
</feature>
<evidence type="ECO:0000256" key="9">
    <source>
        <dbReference type="ARBA" id="ARBA00022840"/>
    </source>
</evidence>
<feature type="region of interest" description="Disordered" evidence="12">
    <location>
        <begin position="808"/>
        <end position="849"/>
    </location>
</feature>
<feature type="compositionally biased region" description="Basic residues" evidence="12">
    <location>
        <begin position="1050"/>
        <end position="1069"/>
    </location>
</feature>
<feature type="region of interest" description="Disordered" evidence="12">
    <location>
        <begin position="400"/>
        <end position="433"/>
    </location>
</feature>
<feature type="compositionally biased region" description="Polar residues" evidence="12">
    <location>
        <begin position="909"/>
        <end position="928"/>
    </location>
</feature>
<reference evidence="14 15" key="1">
    <citation type="submission" date="2019-09" db="EMBL/GenBank/DDBJ databases">
        <authorList>
            <person name="Brejova B."/>
        </authorList>
    </citation>
    <scope>NUCLEOTIDE SEQUENCE [LARGE SCALE GENOMIC DNA]</scope>
</reference>
<dbReference type="PROSITE" id="PS00108">
    <property type="entry name" value="PROTEIN_KINASE_ST"/>
    <property type="match status" value="1"/>
</dbReference>
<evidence type="ECO:0000256" key="12">
    <source>
        <dbReference type="SAM" id="MobiDB-lite"/>
    </source>
</evidence>
<dbReference type="PANTHER" id="PTHR22967">
    <property type="entry name" value="SERINE/THREONINE PROTEIN KINASE"/>
    <property type="match status" value="1"/>
</dbReference>
<feature type="compositionally biased region" description="Polar residues" evidence="12">
    <location>
        <begin position="1167"/>
        <end position="1179"/>
    </location>
</feature>
<comment type="subcellular location">
    <subcellularLocation>
        <location evidence="1">Cytoplasm</location>
    </subcellularLocation>
</comment>
<evidence type="ECO:0000256" key="2">
    <source>
        <dbReference type="ARBA" id="ARBA00012513"/>
    </source>
</evidence>
<evidence type="ECO:0000256" key="3">
    <source>
        <dbReference type="ARBA" id="ARBA00022490"/>
    </source>
</evidence>
<dbReference type="FunFam" id="1.10.510.10:FF:000441">
    <property type="entry name" value="Serine/threonine protein kinase"/>
    <property type="match status" value="1"/>
</dbReference>